<feature type="compositionally biased region" description="Polar residues" evidence="1">
    <location>
        <begin position="54"/>
        <end position="74"/>
    </location>
</feature>
<dbReference type="EMBL" id="QEAM01000168">
    <property type="protein sequence ID" value="TPX44781.1"/>
    <property type="molecule type" value="Genomic_DNA"/>
</dbReference>
<feature type="region of interest" description="Disordered" evidence="1">
    <location>
        <begin position="40"/>
        <end position="77"/>
    </location>
</feature>
<evidence type="ECO:0000313" key="4">
    <source>
        <dbReference type="Proteomes" id="UP000317494"/>
    </source>
</evidence>
<organism evidence="3 4">
    <name type="scientific">Synchytrium endobioticum</name>
    <dbReference type="NCBI Taxonomy" id="286115"/>
    <lineage>
        <taxon>Eukaryota</taxon>
        <taxon>Fungi</taxon>
        <taxon>Fungi incertae sedis</taxon>
        <taxon>Chytridiomycota</taxon>
        <taxon>Chytridiomycota incertae sedis</taxon>
        <taxon>Chytridiomycetes</taxon>
        <taxon>Synchytriales</taxon>
        <taxon>Synchytriaceae</taxon>
        <taxon>Synchytrium</taxon>
    </lineage>
</organism>
<gene>
    <name evidence="2" type="ORF">SeLEV6574_g04300</name>
    <name evidence="3" type="ORF">SeMB42_g02008</name>
</gene>
<dbReference type="Proteomes" id="UP000317494">
    <property type="component" value="Unassembled WGS sequence"/>
</dbReference>
<dbReference type="Proteomes" id="UP000320475">
    <property type="component" value="Unassembled WGS sequence"/>
</dbReference>
<name>A0A507DIY7_9FUNG</name>
<keyword evidence="4" id="KW-1185">Reference proteome</keyword>
<accession>A0A507DIY7</accession>
<feature type="region of interest" description="Disordered" evidence="1">
    <location>
        <begin position="251"/>
        <end position="307"/>
    </location>
</feature>
<dbReference type="EMBL" id="QEAN01000057">
    <property type="protein sequence ID" value="TPX51225.1"/>
    <property type="molecule type" value="Genomic_DNA"/>
</dbReference>
<protein>
    <submittedName>
        <fullName evidence="3">Uncharacterized protein</fullName>
    </submittedName>
</protein>
<evidence type="ECO:0000256" key="1">
    <source>
        <dbReference type="SAM" id="MobiDB-lite"/>
    </source>
</evidence>
<reference evidence="4 5" key="1">
    <citation type="journal article" date="2019" name="Sci. Rep.">
        <title>Comparative genomics of chytrid fungi reveal insights into the obligate biotrophic and pathogenic lifestyle of Synchytrium endobioticum.</title>
        <authorList>
            <person name="van de Vossenberg B.T.L.H."/>
            <person name="Warris S."/>
            <person name="Nguyen H.D.T."/>
            <person name="van Gent-Pelzer M.P.E."/>
            <person name="Joly D.L."/>
            <person name="van de Geest H.C."/>
            <person name="Bonants P.J.M."/>
            <person name="Smith D.S."/>
            <person name="Levesque C.A."/>
            <person name="van der Lee T.A.J."/>
        </authorList>
    </citation>
    <scope>NUCLEOTIDE SEQUENCE [LARGE SCALE GENOMIC DNA]</scope>
    <source>
        <strain evidence="2 5">LEV6574</strain>
        <strain evidence="3 4">MB42</strain>
    </source>
</reference>
<evidence type="ECO:0000313" key="3">
    <source>
        <dbReference type="EMBL" id="TPX51225.1"/>
    </source>
</evidence>
<feature type="compositionally biased region" description="Low complexity" evidence="1">
    <location>
        <begin position="160"/>
        <end position="171"/>
    </location>
</feature>
<comment type="caution">
    <text evidence="3">The sequence shown here is derived from an EMBL/GenBank/DDBJ whole genome shotgun (WGS) entry which is preliminary data.</text>
</comment>
<feature type="region of interest" description="Disordered" evidence="1">
    <location>
        <begin position="158"/>
        <end position="204"/>
    </location>
</feature>
<evidence type="ECO:0000313" key="2">
    <source>
        <dbReference type="EMBL" id="TPX44781.1"/>
    </source>
</evidence>
<evidence type="ECO:0000313" key="5">
    <source>
        <dbReference type="Proteomes" id="UP000320475"/>
    </source>
</evidence>
<sequence>MFESTRPQNAAPVQAWPATAGRDHVAEVVSVGIAPVESLKADRVDDDQPDADATVNNSSTADAQASTHNVSLATASRPRKLSFSGNSIKDTLQRSSVSGNRYLLTPCIMLTRPTSSNINLHHLVEKLAEPKQKALPRRRNSLLSNIVPALCKSSLASIPSGTQAQQQSGTSPIHAPTATQHLPDWPASDLPIHEGGAAPPVSPIIACDKSQDASAAPKCSKTPNAIRRIQDAWFNAATTIRQTFGWTPDDASECHTRNAGSCKHSPATTSHQASRPLRRRAQSQSSTPHDIVSRDDTKKHRRSTPSR</sequence>
<proteinExistence type="predicted"/>
<dbReference type="VEuPathDB" id="FungiDB:SeMB42_g02008"/>
<feature type="region of interest" description="Disordered" evidence="1">
    <location>
        <begin position="1"/>
        <end position="21"/>
    </location>
</feature>
<dbReference type="AlphaFoldDB" id="A0A507DIY7"/>